<evidence type="ECO:0000313" key="2">
    <source>
        <dbReference type="Proteomes" id="UP000237000"/>
    </source>
</evidence>
<accession>A0A2P5CWR3</accession>
<dbReference type="Proteomes" id="UP000237000">
    <property type="component" value="Unassembled WGS sequence"/>
</dbReference>
<dbReference type="OrthoDB" id="1432089at2759"/>
<dbReference type="InterPro" id="IPR052343">
    <property type="entry name" value="Retrotransposon-Effector_Assoc"/>
</dbReference>
<dbReference type="InParanoid" id="A0A2P5CWR3"/>
<keyword evidence="2" id="KW-1185">Reference proteome</keyword>
<dbReference type="EMBL" id="JXTC01000320">
    <property type="protein sequence ID" value="PON65466.1"/>
    <property type="molecule type" value="Genomic_DNA"/>
</dbReference>
<evidence type="ECO:0000313" key="1">
    <source>
        <dbReference type="EMBL" id="PON65466.1"/>
    </source>
</evidence>
<organism evidence="1 2">
    <name type="scientific">Trema orientale</name>
    <name type="common">Charcoal tree</name>
    <name type="synonym">Celtis orientalis</name>
    <dbReference type="NCBI Taxonomy" id="63057"/>
    <lineage>
        <taxon>Eukaryota</taxon>
        <taxon>Viridiplantae</taxon>
        <taxon>Streptophyta</taxon>
        <taxon>Embryophyta</taxon>
        <taxon>Tracheophyta</taxon>
        <taxon>Spermatophyta</taxon>
        <taxon>Magnoliopsida</taxon>
        <taxon>eudicotyledons</taxon>
        <taxon>Gunneridae</taxon>
        <taxon>Pentapetalae</taxon>
        <taxon>rosids</taxon>
        <taxon>fabids</taxon>
        <taxon>Rosales</taxon>
        <taxon>Cannabaceae</taxon>
        <taxon>Trema</taxon>
    </lineage>
</organism>
<dbReference type="PANTHER" id="PTHR46890">
    <property type="entry name" value="NON-LTR RETROLELEMENT REVERSE TRANSCRIPTASE-LIKE PROTEIN-RELATED"/>
    <property type="match status" value="1"/>
</dbReference>
<dbReference type="AlphaFoldDB" id="A0A2P5CWR3"/>
<gene>
    <name evidence="1" type="ORF">TorRG33x02_270770</name>
</gene>
<proteinExistence type="predicted"/>
<dbReference type="STRING" id="63057.A0A2P5CWR3"/>
<name>A0A2P5CWR3_TREOI</name>
<dbReference type="PANTHER" id="PTHR46890:SF1">
    <property type="entry name" value="REVERSE TRANSCRIPTASE DOMAIN-CONTAINING PROTEIN"/>
    <property type="match status" value="1"/>
</dbReference>
<protein>
    <submittedName>
        <fullName evidence="1">Uncharacterized protein</fullName>
    </submittedName>
</protein>
<sequence length="133" mass="15405">MRVVIEFYQSLYKSAELEYSSIEGIDWQPIQGHLRDWLEGHGNKAPGSDRFTLAVFQSQWEVIKQDSTKVLQEFRRDGIINGLTNETYICLIPKKISSCKVKDFRPISLVTSLYKIFSKVLSLSLKHVLEDYC</sequence>
<reference evidence="2" key="1">
    <citation type="submission" date="2016-06" db="EMBL/GenBank/DDBJ databases">
        <title>Parallel loss of symbiosis genes in relatives of nitrogen-fixing non-legume Parasponia.</title>
        <authorList>
            <person name="Van Velzen R."/>
            <person name="Holmer R."/>
            <person name="Bu F."/>
            <person name="Rutten L."/>
            <person name="Van Zeijl A."/>
            <person name="Liu W."/>
            <person name="Santuari L."/>
            <person name="Cao Q."/>
            <person name="Sharma T."/>
            <person name="Shen D."/>
            <person name="Roswanjaya Y."/>
            <person name="Wardhani T."/>
            <person name="Kalhor M.S."/>
            <person name="Jansen J."/>
            <person name="Van den Hoogen J."/>
            <person name="Gungor B."/>
            <person name="Hartog M."/>
            <person name="Hontelez J."/>
            <person name="Verver J."/>
            <person name="Yang W.-C."/>
            <person name="Schijlen E."/>
            <person name="Repin R."/>
            <person name="Schilthuizen M."/>
            <person name="Schranz E."/>
            <person name="Heidstra R."/>
            <person name="Miyata K."/>
            <person name="Fedorova E."/>
            <person name="Kohlen W."/>
            <person name="Bisseling T."/>
            <person name="Smit S."/>
            <person name="Geurts R."/>
        </authorList>
    </citation>
    <scope>NUCLEOTIDE SEQUENCE [LARGE SCALE GENOMIC DNA]</scope>
    <source>
        <strain evidence="2">cv. RG33-2</strain>
    </source>
</reference>
<comment type="caution">
    <text evidence="1">The sequence shown here is derived from an EMBL/GenBank/DDBJ whole genome shotgun (WGS) entry which is preliminary data.</text>
</comment>